<sequence>MNPTEAGKFLKCICLLRNIIIDREGAPTQFVASFLYQPTHRQSENRFASVGEDRGVNERLLTDVNTQSTLFGRTGLDNPIPMRLGRLSAVFGRLRPSRPCVTTDARQCLRLLSDR</sequence>
<proteinExistence type="predicted"/>
<comment type="caution">
    <text evidence="1">The sequence shown here is derived from an EMBL/GenBank/DDBJ whole genome shotgun (WGS) entry which is preliminary data.</text>
</comment>
<keyword evidence="2" id="KW-1185">Reference proteome</keyword>
<name>A0ABQ9H8T1_9NEOP</name>
<gene>
    <name evidence="1" type="ORF">PR048_017174</name>
</gene>
<protein>
    <submittedName>
        <fullName evidence="1">Uncharacterized protein</fullName>
    </submittedName>
</protein>
<accession>A0ABQ9H8T1</accession>
<organism evidence="1 2">
    <name type="scientific">Dryococelus australis</name>
    <dbReference type="NCBI Taxonomy" id="614101"/>
    <lineage>
        <taxon>Eukaryota</taxon>
        <taxon>Metazoa</taxon>
        <taxon>Ecdysozoa</taxon>
        <taxon>Arthropoda</taxon>
        <taxon>Hexapoda</taxon>
        <taxon>Insecta</taxon>
        <taxon>Pterygota</taxon>
        <taxon>Neoptera</taxon>
        <taxon>Polyneoptera</taxon>
        <taxon>Phasmatodea</taxon>
        <taxon>Verophasmatodea</taxon>
        <taxon>Anareolatae</taxon>
        <taxon>Phasmatidae</taxon>
        <taxon>Eurycanthinae</taxon>
        <taxon>Dryococelus</taxon>
    </lineage>
</organism>
<dbReference type="EMBL" id="JARBHB010000006">
    <property type="protein sequence ID" value="KAJ8880704.1"/>
    <property type="molecule type" value="Genomic_DNA"/>
</dbReference>
<dbReference type="Proteomes" id="UP001159363">
    <property type="component" value="Chromosome 5"/>
</dbReference>
<evidence type="ECO:0000313" key="1">
    <source>
        <dbReference type="EMBL" id="KAJ8880704.1"/>
    </source>
</evidence>
<evidence type="ECO:0000313" key="2">
    <source>
        <dbReference type="Proteomes" id="UP001159363"/>
    </source>
</evidence>
<reference evidence="1 2" key="1">
    <citation type="submission" date="2023-02" db="EMBL/GenBank/DDBJ databases">
        <title>LHISI_Scaffold_Assembly.</title>
        <authorList>
            <person name="Stuart O.P."/>
            <person name="Cleave R."/>
            <person name="Magrath M.J.L."/>
            <person name="Mikheyev A.S."/>
        </authorList>
    </citation>
    <scope>NUCLEOTIDE SEQUENCE [LARGE SCALE GENOMIC DNA]</scope>
    <source>
        <strain evidence="1">Daus_M_001</strain>
        <tissue evidence="1">Leg muscle</tissue>
    </source>
</reference>